<dbReference type="GO" id="GO:0045892">
    <property type="term" value="P:negative regulation of DNA-templated transcription"/>
    <property type="evidence" value="ECO:0007669"/>
    <property type="project" value="UniProtKB-ARBA"/>
</dbReference>
<dbReference type="CDD" id="cd10148">
    <property type="entry name" value="CsoR-like_DUF156"/>
    <property type="match status" value="1"/>
</dbReference>
<name>A0A1G8GFI8_9FIRM</name>
<dbReference type="Pfam" id="PF02583">
    <property type="entry name" value="Trns_repr_metal"/>
    <property type="match status" value="1"/>
</dbReference>
<dbReference type="Gene3D" id="1.20.58.1000">
    <property type="entry name" value="Metal-sensitive repressor, helix protomer"/>
    <property type="match status" value="1"/>
</dbReference>
<dbReference type="InterPro" id="IPR038390">
    <property type="entry name" value="Metal_Tscrpt_repr_sf"/>
</dbReference>
<dbReference type="InterPro" id="IPR003735">
    <property type="entry name" value="Metal_Tscrpt_repr"/>
</dbReference>
<keyword evidence="1" id="KW-0238">DNA-binding</keyword>
<dbReference type="GO" id="GO:0003677">
    <property type="term" value="F:DNA binding"/>
    <property type="evidence" value="ECO:0007669"/>
    <property type="project" value="UniProtKB-KW"/>
</dbReference>
<dbReference type="GO" id="GO:0046872">
    <property type="term" value="F:metal ion binding"/>
    <property type="evidence" value="ECO:0007669"/>
    <property type="project" value="InterPro"/>
</dbReference>
<reference evidence="2" key="1">
    <citation type="submission" date="2016-10" db="EMBL/GenBank/DDBJ databases">
        <authorList>
            <person name="Varghese N."/>
            <person name="Submissions S."/>
        </authorList>
    </citation>
    <scope>NUCLEOTIDE SEQUENCE [LARGE SCALE GENOMIC DNA]</scope>
    <source>
        <strain evidence="2">DSM 8344</strain>
    </source>
</reference>
<accession>A0A1G8GFI8</accession>
<organism evidence="1 2">
    <name type="scientific">Desulfosporosinus hippei DSM 8344</name>
    <dbReference type="NCBI Taxonomy" id="1121419"/>
    <lineage>
        <taxon>Bacteria</taxon>
        <taxon>Bacillati</taxon>
        <taxon>Bacillota</taxon>
        <taxon>Clostridia</taxon>
        <taxon>Eubacteriales</taxon>
        <taxon>Desulfitobacteriaceae</taxon>
        <taxon>Desulfosporosinus</taxon>
    </lineage>
</organism>
<sequence length="132" mass="14956">MKNVLKLLTFMVKEELTRKEALAIILIVATPLGYRRMHSMTNSTPYSESKDDIVRRLKKIEGQVKGIQRMVESDKYCVDVLIQVAAVRAALNRVGTIVFEHHSRGCMRNAVENNNQEAAIEELIGVLAKFIK</sequence>
<evidence type="ECO:0000313" key="1">
    <source>
        <dbReference type="EMBL" id="SDH93152.1"/>
    </source>
</evidence>
<dbReference type="AlphaFoldDB" id="A0A1G8GFI8"/>
<gene>
    <name evidence="1" type="ORF">SAMN05443529_12245</name>
</gene>
<dbReference type="PANTHER" id="PTHR33677">
    <property type="entry name" value="TRANSCRIPTIONAL REPRESSOR FRMR-RELATED"/>
    <property type="match status" value="1"/>
</dbReference>
<keyword evidence="2" id="KW-1185">Reference proteome</keyword>
<protein>
    <submittedName>
        <fullName evidence="1">DNA-binding transcriptional regulator, FrmR family</fullName>
    </submittedName>
</protein>
<dbReference type="EMBL" id="FNCP01000022">
    <property type="protein sequence ID" value="SDH93152.1"/>
    <property type="molecule type" value="Genomic_DNA"/>
</dbReference>
<dbReference type="Proteomes" id="UP000198656">
    <property type="component" value="Unassembled WGS sequence"/>
</dbReference>
<proteinExistence type="predicted"/>
<dbReference type="STRING" id="1121419.SAMN05443529_12245"/>
<evidence type="ECO:0000313" key="2">
    <source>
        <dbReference type="Proteomes" id="UP000198656"/>
    </source>
</evidence>
<dbReference type="PANTHER" id="PTHR33677:SF3">
    <property type="entry name" value="COPPER-SENSING TRANSCRIPTIONAL REPRESSOR RICR"/>
    <property type="match status" value="1"/>
</dbReference>